<protein>
    <submittedName>
        <fullName evidence="1">Uncharacterized protein</fullName>
    </submittedName>
</protein>
<dbReference type="Proteomes" id="UP000479000">
    <property type="component" value="Unassembled WGS sequence"/>
</dbReference>
<organism evidence="1 2">
    <name type="scientific">Nesidiocoris tenuis</name>
    <dbReference type="NCBI Taxonomy" id="355587"/>
    <lineage>
        <taxon>Eukaryota</taxon>
        <taxon>Metazoa</taxon>
        <taxon>Ecdysozoa</taxon>
        <taxon>Arthropoda</taxon>
        <taxon>Hexapoda</taxon>
        <taxon>Insecta</taxon>
        <taxon>Pterygota</taxon>
        <taxon>Neoptera</taxon>
        <taxon>Paraneoptera</taxon>
        <taxon>Hemiptera</taxon>
        <taxon>Heteroptera</taxon>
        <taxon>Panheteroptera</taxon>
        <taxon>Cimicomorpha</taxon>
        <taxon>Miridae</taxon>
        <taxon>Dicyphina</taxon>
        <taxon>Nesidiocoris</taxon>
    </lineage>
</organism>
<dbReference type="EMBL" id="CADCXU010012095">
    <property type="protein sequence ID" value="CAB0002412.1"/>
    <property type="molecule type" value="Genomic_DNA"/>
</dbReference>
<dbReference type="AlphaFoldDB" id="A0A6H5GHA4"/>
<keyword evidence="2" id="KW-1185">Reference proteome</keyword>
<evidence type="ECO:0000313" key="2">
    <source>
        <dbReference type="Proteomes" id="UP000479000"/>
    </source>
</evidence>
<evidence type="ECO:0000313" key="1">
    <source>
        <dbReference type="EMBL" id="CAB0002412.1"/>
    </source>
</evidence>
<proteinExistence type="predicted"/>
<sequence>MKLKQGANFRGKEFQESQRQGEIQELISLSAAVKYNSARPQGQGTCGREVTAVLATEVEGPERDGRRTARLVRRSYLPDYLP</sequence>
<gene>
    <name evidence="1" type="ORF">NTEN_LOCUS8199</name>
</gene>
<reference evidence="1 2" key="1">
    <citation type="submission" date="2020-02" db="EMBL/GenBank/DDBJ databases">
        <authorList>
            <person name="Ferguson B K."/>
        </authorList>
    </citation>
    <scope>NUCLEOTIDE SEQUENCE [LARGE SCALE GENOMIC DNA]</scope>
</reference>
<name>A0A6H5GHA4_9HEMI</name>
<accession>A0A6H5GHA4</accession>
<feature type="non-terminal residue" evidence="1">
    <location>
        <position position="82"/>
    </location>
</feature>